<organism evidence="1 2">
    <name type="scientific">Ramlibacter alkalitolerans</name>
    <dbReference type="NCBI Taxonomy" id="2039631"/>
    <lineage>
        <taxon>Bacteria</taxon>
        <taxon>Pseudomonadati</taxon>
        <taxon>Pseudomonadota</taxon>
        <taxon>Betaproteobacteria</taxon>
        <taxon>Burkholderiales</taxon>
        <taxon>Comamonadaceae</taxon>
        <taxon>Ramlibacter</taxon>
    </lineage>
</organism>
<name>A0ABS1JGZ3_9BURK</name>
<evidence type="ECO:0000313" key="1">
    <source>
        <dbReference type="EMBL" id="MBL0423500.1"/>
    </source>
</evidence>
<gene>
    <name evidence="1" type="ORF">JI746_00130</name>
</gene>
<dbReference type="Proteomes" id="UP000622707">
    <property type="component" value="Unassembled WGS sequence"/>
</dbReference>
<keyword evidence="2" id="KW-1185">Reference proteome</keyword>
<dbReference type="EMBL" id="JAEQND010000001">
    <property type="protein sequence ID" value="MBL0423500.1"/>
    <property type="molecule type" value="Genomic_DNA"/>
</dbReference>
<reference evidence="1 2" key="1">
    <citation type="journal article" date="2017" name="Int. J. Syst. Evol. Microbiol.">
        <title>Ramlibacter alkalitolerans sp. nov., alkali-tolerant bacterium isolated from soil of ginseng.</title>
        <authorList>
            <person name="Lee D.H."/>
            <person name="Cha C.J."/>
        </authorList>
    </citation>
    <scope>NUCLEOTIDE SEQUENCE [LARGE SCALE GENOMIC DNA]</scope>
    <source>
        <strain evidence="1 2">KACC 19305</strain>
    </source>
</reference>
<sequence>MRTLFAALSLWALLHLSGCSGLVTTARGGPCAVEASIECQVERSSRVP</sequence>
<evidence type="ECO:0000313" key="2">
    <source>
        <dbReference type="Proteomes" id="UP000622707"/>
    </source>
</evidence>
<proteinExistence type="predicted"/>
<protein>
    <recommendedName>
        <fullName evidence="3">Lipoprotein</fullName>
    </recommendedName>
</protein>
<comment type="caution">
    <text evidence="1">The sequence shown here is derived from an EMBL/GenBank/DDBJ whole genome shotgun (WGS) entry which is preliminary data.</text>
</comment>
<accession>A0ABS1JGZ3</accession>
<evidence type="ECO:0008006" key="3">
    <source>
        <dbReference type="Google" id="ProtNLM"/>
    </source>
</evidence>